<comment type="caution">
    <text evidence="2">The sequence shown here is derived from an EMBL/GenBank/DDBJ whole genome shotgun (WGS) entry which is preliminary data.</text>
</comment>
<keyword evidence="3" id="KW-1185">Reference proteome</keyword>
<protein>
    <submittedName>
        <fullName evidence="2">Uncharacterized protein</fullName>
    </submittedName>
</protein>
<name>A0A556VV32_BAGYA</name>
<evidence type="ECO:0000256" key="1">
    <source>
        <dbReference type="SAM" id="MobiDB-lite"/>
    </source>
</evidence>
<evidence type="ECO:0000313" key="3">
    <source>
        <dbReference type="Proteomes" id="UP000319801"/>
    </source>
</evidence>
<dbReference type="Proteomes" id="UP000319801">
    <property type="component" value="Unassembled WGS sequence"/>
</dbReference>
<dbReference type="EMBL" id="VCAZ01000287">
    <property type="protein sequence ID" value="TTT95462.1"/>
    <property type="molecule type" value="Genomic_DNA"/>
</dbReference>
<accession>A0A556VV32</accession>
<evidence type="ECO:0000313" key="2">
    <source>
        <dbReference type="EMBL" id="TTT95462.1"/>
    </source>
</evidence>
<dbReference type="AlphaFoldDB" id="A0A556VV32"/>
<feature type="region of interest" description="Disordered" evidence="1">
    <location>
        <begin position="1"/>
        <end position="28"/>
    </location>
</feature>
<proteinExistence type="predicted"/>
<gene>
    <name evidence="2" type="ORF">Baya_16322</name>
</gene>
<reference evidence="2 3" key="1">
    <citation type="journal article" date="2019" name="Genome Biol. Evol.">
        <title>Whole-Genome Sequencing of the Giant Devil Catfish, Bagarius yarrelli.</title>
        <authorList>
            <person name="Jiang W."/>
            <person name="Lv Y."/>
            <person name="Cheng L."/>
            <person name="Yang K."/>
            <person name="Chao B."/>
            <person name="Wang X."/>
            <person name="Li Y."/>
            <person name="Pan X."/>
            <person name="You X."/>
            <person name="Zhang Y."/>
            <person name="Yang J."/>
            <person name="Li J."/>
            <person name="Zhang X."/>
            <person name="Liu S."/>
            <person name="Sun C."/>
            <person name="Yang J."/>
            <person name="Shi Q."/>
        </authorList>
    </citation>
    <scope>NUCLEOTIDE SEQUENCE [LARGE SCALE GENOMIC DNA]</scope>
    <source>
        <strain evidence="2">JWS20170419001</strain>
        <tissue evidence="2">Muscle</tissue>
    </source>
</reference>
<sequence length="53" mass="5624">MASRPGFPATPGAPTMNPGMNSPSHPRMAAMNPAYRAFPNPANQYPVNGRVID</sequence>
<organism evidence="2 3">
    <name type="scientific">Bagarius yarrelli</name>
    <name type="common">Goonch</name>
    <name type="synonym">Bagrus yarrelli</name>
    <dbReference type="NCBI Taxonomy" id="175774"/>
    <lineage>
        <taxon>Eukaryota</taxon>
        <taxon>Metazoa</taxon>
        <taxon>Chordata</taxon>
        <taxon>Craniata</taxon>
        <taxon>Vertebrata</taxon>
        <taxon>Euteleostomi</taxon>
        <taxon>Actinopterygii</taxon>
        <taxon>Neopterygii</taxon>
        <taxon>Teleostei</taxon>
        <taxon>Ostariophysi</taxon>
        <taxon>Siluriformes</taxon>
        <taxon>Sisoridae</taxon>
        <taxon>Sisorinae</taxon>
        <taxon>Bagarius</taxon>
    </lineage>
</organism>